<dbReference type="Pfam" id="PF13490">
    <property type="entry name" value="zf-HC2"/>
    <property type="match status" value="1"/>
</dbReference>
<keyword evidence="2" id="KW-0472">Membrane</keyword>
<dbReference type="Proteomes" id="UP001317532">
    <property type="component" value="Chromosome"/>
</dbReference>
<organism evidence="5 6">
    <name type="scientific">Vulcanimicrobium alpinum</name>
    <dbReference type="NCBI Taxonomy" id="3016050"/>
    <lineage>
        <taxon>Bacteria</taxon>
        <taxon>Bacillati</taxon>
        <taxon>Vulcanimicrobiota</taxon>
        <taxon>Vulcanimicrobiia</taxon>
        <taxon>Vulcanimicrobiales</taxon>
        <taxon>Vulcanimicrobiaceae</taxon>
        <taxon>Vulcanimicrobium</taxon>
    </lineage>
</organism>
<sequence>MTHEIAELLPFYANGTLAPDERARVETELATCTACADELRALETLAATLRARAAAEPFPQRAFDDALARINTPPLAAASARVVTAWWGTPARYAAAAALVLGISGAAVAAWHAHDAAVTETALASRGIADGTRSANVVYRVSPGPHIAEKRAAEPAGVADAAAQTGTLANPSVAAPHRLAKKARLDLLVRDVETALGGAQAAVRAAGGDVTALADATPAGGELHTASLTVELPAARLDDTLDRLAQLGAVQTRAIDADDVDAAIVDEEARLRNLRREETDLRTLMDKGGKVTDILTVQQNLSAVRGQIEQLDAQHARDLHRVATSTIAVALTEDRPGTAPAKPGPGTRIEGAWHTGLTTLADTVVSLLSTIAWCLALSPVPLTLAGALYVASRLLVKRRATAP</sequence>
<evidence type="ECO:0000256" key="2">
    <source>
        <dbReference type="SAM" id="Phobius"/>
    </source>
</evidence>
<feature type="domain" description="DUF4349" evidence="4">
    <location>
        <begin position="178"/>
        <end position="389"/>
    </location>
</feature>
<reference evidence="5 6" key="1">
    <citation type="journal article" date="2022" name="ISME Commun">
        <title>Vulcanimicrobium alpinus gen. nov. sp. nov., the first cultivated representative of the candidate phylum 'Eremiobacterota', is a metabolically versatile aerobic anoxygenic phototroph.</title>
        <authorList>
            <person name="Yabe S."/>
            <person name="Muto K."/>
            <person name="Abe K."/>
            <person name="Yokota A."/>
            <person name="Staudigel H."/>
            <person name="Tebo B.M."/>
        </authorList>
    </citation>
    <scope>NUCLEOTIDE SEQUENCE [LARGE SCALE GENOMIC DNA]</scope>
    <source>
        <strain evidence="5 6">WC8-2</strain>
    </source>
</reference>
<dbReference type="KEGG" id="vab:WPS_08870"/>
<evidence type="ECO:0000259" key="3">
    <source>
        <dbReference type="Pfam" id="PF13490"/>
    </source>
</evidence>
<evidence type="ECO:0000256" key="1">
    <source>
        <dbReference type="SAM" id="Coils"/>
    </source>
</evidence>
<dbReference type="RefSeq" id="WP_317996639.1">
    <property type="nucleotide sequence ID" value="NZ_AP025523.1"/>
</dbReference>
<evidence type="ECO:0000259" key="4">
    <source>
        <dbReference type="Pfam" id="PF14257"/>
    </source>
</evidence>
<dbReference type="EMBL" id="AP025523">
    <property type="protein sequence ID" value="BDE05611.1"/>
    <property type="molecule type" value="Genomic_DNA"/>
</dbReference>
<proteinExistence type="predicted"/>
<dbReference type="Pfam" id="PF14257">
    <property type="entry name" value="DUF4349"/>
    <property type="match status" value="1"/>
</dbReference>
<evidence type="ECO:0008006" key="7">
    <source>
        <dbReference type="Google" id="ProtNLM"/>
    </source>
</evidence>
<feature type="transmembrane region" description="Helical" evidence="2">
    <location>
        <begin position="370"/>
        <end position="391"/>
    </location>
</feature>
<evidence type="ECO:0000313" key="5">
    <source>
        <dbReference type="EMBL" id="BDE05611.1"/>
    </source>
</evidence>
<evidence type="ECO:0000313" key="6">
    <source>
        <dbReference type="Proteomes" id="UP001317532"/>
    </source>
</evidence>
<keyword evidence="2" id="KW-0812">Transmembrane</keyword>
<keyword evidence="2" id="KW-1133">Transmembrane helix</keyword>
<name>A0AAN1XU61_UNVUL</name>
<dbReference type="AlphaFoldDB" id="A0AAN1XU61"/>
<accession>A0AAN1XU61</accession>
<dbReference type="InterPro" id="IPR027383">
    <property type="entry name" value="Znf_put"/>
</dbReference>
<dbReference type="InterPro" id="IPR025645">
    <property type="entry name" value="DUF4349"/>
</dbReference>
<keyword evidence="6" id="KW-1185">Reference proteome</keyword>
<keyword evidence="1" id="KW-0175">Coiled coil</keyword>
<feature type="coiled-coil region" evidence="1">
    <location>
        <begin position="257"/>
        <end position="284"/>
    </location>
</feature>
<dbReference type="Gene3D" id="1.10.10.1320">
    <property type="entry name" value="Anti-sigma factor, zinc-finger domain"/>
    <property type="match status" value="1"/>
</dbReference>
<feature type="domain" description="Putative zinc-finger" evidence="3">
    <location>
        <begin position="4"/>
        <end position="36"/>
    </location>
</feature>
<gene>
    <name evidence="5" type="ORF">WPS_08870</name>
</gene>
<dbReference type="InterPro" id="IPR041916">
    <property type="entry name" value="Anti_sigma_zinc_sf"/>
</dbReference>
<protein>
    <recommendedName>
        <fullName evidence="7">Zinc-finger domain-containing protein</fullName>
    </recommendedName>
</protein>